<dbReference type="Proteomes" id="UP000190897">
    <property type="component" value="Unassembled WGS sequence"/>
</dbReference>
<organism evidence="3 4">
    <name type="scientific">Dyadobacter psychrophilus</name>
    <dbReference type="NCBI Taxonomy" id="651661"/>
    <lineage>
        <taxon>Bacteria</taxon>
        <taxon>Pseudomonadati</taxon>
        <taxon>Bacteroidota</taxon>
        <taxon>Cytophagia</taxon>
        <taxon>Cytophagales</taxon>
        <taxon>Spirosomataceae</taxon>
        <taxon>Dyadobacter</taxon>
    </lineage>
</organism>
<evidence type="ECO:0000313" key="3">
    <source>
        <dbReference type="EMBL" id="SKC13292.1"/>
    </source>
</evidence>
<protein>
    <recommendedName>
        <fullName evidence="5">Cell division protein ZapB</fullName>
    </recommendedName>
</protein>
<keyword evidence="2" id="KW-0472">Membrane</keyword>
<name>A0A1T5GXW1_9BACT</name>
<accession>A0A1T5GXW1</accession>
<keyword evidence="4" id="KW-1185">Reference proteome</keyword>
<proteinExistence type="predicted"/>
<keyword evidence="2" id="KW-1133">Transmembrane helix</keyword>
<evidence type="ECO:0000313" key="4">
    <source>
        <dbReference type="Proteomes" id="UP000190897"/>
    </source>
</evidence>
<keyword evidence="1" id="KW-0175">Coiled coil</keyword>
<dbReference type="RefSeq" id="WP_082217017.1">
    <property type="nucleotide sequence ID" value="NZ_FUZA01000007.1"/>
</dbReference>
<dbReference type="AlphaFoldDB" id="A0A1T5GXW1"/>
<dbReference type="EMBL" id="FUZA01000007">
    <property type="protein sequence ID" value="SKC13292.1"/>
    <property type="molecule type" value="Genomic_DNA"/>
</dbReference>
<reference evidence="4" key="1">
    <citation type="submission" date="2017-02" db="EMBL/GenBank/DDBJ databases">
        <authorList>
            <person name="Varghese N."/>
            <person name="Submissions S."/>
        </authorList>
    </citation>
    <scope>NUCLEOTIDE SEQUENCE [LARGE SCALE GENOMIC DNA]</scope>
    <source>
        <strain evidence="4">DSM 22270</strain>
    </source>
</reference>
<feature type="coiled-coil region" evidence="1">
    <location>
        <begin position="69"/>
        <end position="138"/>
    </location>
</feature>
<gene>
    <name evidence="3" type="ORF">SAMN05660293_04553</name>
</gene>
<dbReference type="OrthoDB" id="848185at2"/>
<keyword evidence="2" id="KW-0812">Transmembrane</keyword>
<feature type="transmembrane region" description="Helical" evidence="2">
    <location>
        <begin position="7"/>
        <end position="28"/>
    </location>
</feature>
<evidence type="ECO:0000256" key="1">
    <source>
        <dbReference type="SAM" id="Coils"/>
    </source>
</evidence>
<sequence>MERKNNTGLLVGLVLMTILAAVFGYLYYNERTITNKQETDLQARVNELASAEIKLDSISKQLDARIQEVQGLGGDIEELQKVKAALENDRIALRKGNMTMGKKVKEYEAFLTKKDEEIAQLREENQQLISQNETLAQEKTVLETTKQAISDSLTGVISKNTELESKVTMAAALRARSVKVYAVSSKGKVREGENVKAKRVDKVRVDFILEKNPLTLTDNKTIYLRIIDPTGATISDTKTGSGVFEYNGQEQGYTISKDVAYTNNNQDVSILYDKDASFASGKYTIELYSEGFSIGEGSFSVK</sequence>
<dbReference type="STRING" id="651661.SAMN05660293_04553"/>
<evidence type="ECO:0000256" key="2">
    <source>
        <dbReference type="SAM" id="Phobius"/>
    </source>
</evidence>
<evidence type="ECO:0008006" key="5">
    <source>
        <dbReference type="Google" id="ProtNLM"/>
    </source>
</evidence>